<dbReference type="InterPro" id="IPR006683">
    <property type="entry name" value="Thioestr_dom"/>
</dbReference>
<dbReference type="GeneID" id="36514332"/>
<dbReference type="AlphaFoldDB" id="A0A2T0FD76"/>
<dbReference type="GO" id="GO:0047617">
    <property type="term" value="F:fatty acyl-CoA hydrolase activity"/>
    <property type="evidence" value="ECO:0007669"/>
    <property type="project" value="InterPro"/>
</dbReference>
<dbReference type="Proteomes" id="UP000238350">
    <property type="component" value="Unassembled WGS sequence"/>
</dbReference>
<comment type="similarity">
    <text evidence="1">Belongs to the thioesterase PaaI family.</text>
</comment>
<proteinExistence type="inferred from homology"/>
<sequence length="152" mass="16684">MNRLAFVRNVWADMLKHGGVEKVLFDQMKVVGAEPNKVVFDLPIDERHINRLGIVHGGVLSTLVDIGGSLALCSNGVFSTGVTTDLATTFLKAAGKPGQVVRMEGHCQRMGRTMAFTFVELKNPTTGELLARGNHTKYIANIWNSEKNVKFD</sequence>
<protein>
    <submittedName>
        <fullName evidence="4">Esterase C31F10.02</fullName>
    </submittedName>
</protein>
<gene>
    <name evidence="4" type="ORF">B9G98_00583</name>
</gene>
<dbReference type="OrthoDB" id="46529at2759"/>
<evidence type="ECO:0000313" key="4">
    <source>
        <dbReference type="EMBL" id="PRT52963.1"/>
    </source>
</evidence>
<comment type="caution">
    <text evidence="4">The sequence shown here is derived from an EMBL/GenBank/DDBJ whole genome shotgun (WGS) entry which is preliminary data.</text>
</comment>
<name>A0A2T0FD76_9ASCO</name>
<dbReference type="InterPro" id="IPR039298">
    <property type="entry name" value="ACOT13"/>
</dbReference>
<accession>A0A2T0FD76</accession>
<dbReference type="FunFam" id="3.10.129.10:FF:000033">
    <property type="entry name" value="acyl-coenzyme A thioesterase 13"/>
    <property type="match status" value="1"/>
</dbReference>
<dbReference type="CDD" id="cd03443">
    <property type="entry name" value="PaaI_thioesterase"/>
    <property type="match status" value="1"/>
</dbReference>
<dbReference type="NCBIfam" id="TIGR00369">
    <property type="entry name" value="unchar_dom_1"/>
    <property type="match status" value="1"/>
</dbReference>
<dbReference type="SMR" id="A0A2T0FD76"/>
<feature type="domain" description="Thioesterase" evidence="3">
    <location>
        <begin position="53"/>
        <end position="128"/>
    </location>
</feature>
<reference evidence="4 5" key="1">
    <citation type="submission" date="2017-04" db="EMBL/GenBank/DDBJ databases">
        <title>Genome sequencing of [Candida] sorbophila.</title>
        <authorList>
            <person name="Ahn J.O."/>
        </authorList>
    </citation>
    <scope>NUCLEOTIDE SEQUENCE [LARGE SCALE GENOMIC DNA]</scope>
    <source>
        <strain evidence="4 5">DS02</strain>
    </source>
</reference>
<dbReference type="InterPro" id="IPR029069">
    <property type="entry name" value="HotDog_dom_sf"/>
</dbReference>
<dbReference type="EMBL" id="NDIQ01000001">
    <property type="protein sequence ID" value="PRT52963.1"/>
    <property type="molecule type" value="Genomic_DNA"/>
</dbReference>
<evidence type="ECO:0000259" key="3">
    <source>
        <dbReference type="Pfam" id="PF03061"/>
    </source>
</evidence>
<dbReference type="SUPFAM" id="SSF54637">
    <property type="entry name" value="Thioesterase/thiol ester dehydrase-isomerase"/>
    <property type="match status" value="1"/>
</dbReference>
<dbReference type="PANTHER" id="PTHR21660">
    <property type="entry name" value="THIOESTERASE SUPERFAMILY MEMBER-RELATED"/>
    <property type="match status" value="1"/>
</dbReference>
<organism evidence="4 5">
    <name type="scientific">Wickerhamiella sorbophila</name>
    <dbReference type="NCBI Taxonomy" id="45607"/>
    <lineage>
        <taxon>Eukaryota</taxon>
        <taxon>Fungi</taxon>
        <taxon>Dikarya</taxon>
        <taxon>Ascomycota</taxon>
        <taxon>Saccharomycotina</taxon>
        <taxon>Dipodascomycetes</taxon>
        <taxon>Dipodascales</taxon>
        <taxon>Trichomonascaceae</taxon>
        <taxon>Wickerhamiella</taxon>
    </lineage>
</organism>
<keyword evidence="5" id="KW-1185">Reference proteome</keyword>
<evidence type="ECO:0000256" key="1">
    <source>
        <dbReference type="ARBA" id="ARBA00008324"/>
    </source>
</evidence>
<dbReference type="Pfam" id="PF03061">
    <property type="entry name" value="4HBT"/>
    <property type="match status" value="1"/>
</dbReference>
<dbReference type="InterPro" id="IPR003736">
    <property type="entry name" value="PAAI_dom"/>
</dbReference>
<dbReference type="STRING" id="45607.A0A2T0FD76"/>
<dbReference type="PANTHER" id="PTHR21660:SF1">
    <property type="entry name" value="ACYL-COENZYME A THIOESTERASE 13"/>
    <property type="match status" value="1"/>
</dbReference>
<dbReference type="RefSeq" id="XP_024662909.1">
    <property type="nucleotide sequence ID" value="XM_024807141.1"/>
</dbReference>
<evidence type="ECO:0000256" key="2">
    <source>
        <dbReference type="ARBA" id="ARBA00022801"/>
    </source>
</evidence>
<dbReference type="Gene3D" id="3.10.129.10">
    <property type="entry name" value="Hotdog Thioesterase"/>
    <property type="match status" value="1"/>
</dbReference>
<keyword evidence="2" id="KW-0378">Hydrolase</keyword>
<evidence type="ECO:0000313" key="5">
    <source>
        <dbReference type="Proteomes" id="UP000238350"/>
    </source>
</evidence>